<dbReference type="SFLD" id="SFLDG01082">
    <property type="entry name" value="B12-binding_domain_containing"/>
    <property type="match status" value="1"/>
</dbReference>
<dbReference type="InterPro" id="IPR006638">
    <property type="entry name" value="Elp3/MiaA/NifB-like_rSAM"/>
</dbReference>
<dbReference type="PANTHER" id="PTHR42731">
    <property type="entry name" value="SLL1084 PROTEIN"/>
    <property type="match status" value="1"/>
</dbReference>
<dbReference type="Proteomes" id="UP000443070">
    <property type="component" value="Unassembled WGS sequence"/>
</dbReference>
<evidence type="ECO:0000313" key="3">
    <source>
        <dbReference type="EMBL" id="MTT75090.1"/>
    </source>
</evidence>
<feature type="domain" description="Radical SAM core" evidence="2">
    <location>
        <begin position="245"/>
        <end position="472"/>
    </location>
</feature>
<dbReference type="CDD" id="cd01335">
    <property type="entry name" value="Radical_SAM"/>
    <property type="match status" value="1"/>
</dbReference>
<dbReference type="SMART" id="SM00729">
    <property type="entry name" value="Elp3"/>
    <property type="match status" value="1"/>
</dbReference>
<name>A0A7X2XEQ3_9FIRM</name>
<dbReference type="PANTHER" id="PTHR42731:SF5">
    <property type="entry name" value="RADICAL SAM DOMAIN PROTEIN"/>
    <property type="match status" value="1"/>
</dbReference>
<proteinExistence type="predicted"/>
<dbReference type="PROSITE" id="PS51918">
    <property type="entry name" value="RADICAL_SAM"/>
    <property type="match status" value="1"/>
</dbReference>
<dbReference type="GO" id="GO:0046872">
    <property type="term" value="F:metal ion binding"/>
    <property type="evidence" value="ECO:0007669"/>
    <property type="project" value="InterPro"/>
</dbReference>
<feature type="domain" description="B12-binding" evidence="1">
    <location>
        <begin position="26"/>
        <end position="178"/>
    </location>
</feature>
<evidence type="ECO:0000313" key="4">
    <source>
        <dbReference type="EMBL" id="MTU03221.1"/>
    </source>
</evidence>
<dbReference type="OrthoDB" id="9806827at2"/>
<dbReference type="Pfam" id="PF04055">
    <property type="entry name" value="Radical_SAM"/>
    <property type="match status" value="1"/>
</dbReference>
<dbReference type="InterPro" id="IPR058240">
    <property type="entry name" value="rSAM_sf"/>
</dbReference>
<dbReference type="RefSeq" id="WP_155163573.1">
    <property type="nucleotide sequence ID" value="NZ_WNBG01000001.1"/>
</dbReference>
<dbReference type="PROSITE" id="PS51332">
    <property type="entry name" value="B12_BINDING"/>
    <property type="match status" value="1"/>
</dbReference>
<keyword evidence="5" id="KW-1185">Reference proteome</keyword>
<gene>
    <name evidence="3" type="ORF">GMD11_02240</name>
    <name evidence="4" type="ORF">GMD18_02235</name>
</gene>
<comment type="caution">
    <text evidence="3">The sequence shown here is derived from an EMBL/GenBank/DDBJ whole genome shotgun (WGS) entry which is preliminary data.</text>
</comment>
<dbReference type="EMBL" id="WNBM01000001">
    <property type="protein sequence ID" value="MTT75090.1"/>
    <property type="molecule type" value="Genomic_DNA"/>
</dbReference>
<sequence>MTWELKNALKEIVARESGVQVFAPGARRPVAFIYPNTYHLGMSNLGLHILYQLINSRGDSACERFFLPDSKLLAEHKRTKTPLLSLETQRPLADFEVICVMMSFEMDYTNLLTMLAQSNVKPEAAARGAKEPLVIIGGPCATFNPEPLAGVADAFVIGEGEETVNKLLDAVYEARDKGLSKEDTLLELAQLSGIYVPRFYEPQYDAGGMFCGMQVSTQVPASVKRQWVRELDNYPQTSAIMTDATEFENMYIVEVARGCGRHCRFCMAGYCFRKPRARDLELLLAKIRNRPPQTKKVGLMGAAVSDYPYIKELTQTLVDEQVPFTVASLRADTLDVELTQALAASGQRTMTVAPEAGSVKMRNIINKGITEEHVFNAIELAAAAGMKNIKLYYMLGLPGEADSDIEEMIAMIGRVREKMDAALNKGDLIISVNGFIPKPFTPFQWSPLCDVKTLKRRFKMLETAFKKAKHIQVQTESLKETVLQAVLARGDRRIGAALLEAFRREMPLKQVLKEQGLDIEELAAAAYEIGRPLPWQHLDMGFTEAYLIIEWQKAQREEFTPMCFDLCRRCGVCGEAQV</sequence>
<organism evidence="3 6">
    <name type="scientific">Phascolarctobacterium faecium</name>
    <dbReference type="NCBI Taxonomy" id="33025"/>
    <lineage>
        <taxon>Bacteria</taxon>
        <taxon>Bacillati</taxon>
        <taxon>Bacillota</taxon>
        <taxon>Negativicutes</taxon>
        <taxon>Acidaminococcales</taxon>
        <taxon>Acidaminococcaceae</taxon>
        <taxon>Phascolarctobacterium</taxon>
    </lineage>
</organism>
<dbReference type="GO" id="GO:0051536">
    <property type="term" value="F:iron-sulfur cluster binding"/>
    <property type="evidence" value="ECO:0007669"/>
    <property type="project" value="InterPro"/>
</dbReference>
<dbReference type="InterPro" id="IPR045784">
    <property type="entry name" value="Radical_SAM_N2"/>
</dbReference>
<evidence type="ECO:0000313" key="5">
    <source>
        <dbReference type="Proteomes" id="UP000443070"/>
    </source>
</evidence>
<dbReference type="SUPFAM" id="SSF102114">
    <property type="entry name" value="Radical SAM enzymes"/>
    <property type="match status" value="1"/>
</dbReference>
<dbReference type="SFLD" id="SFLDS00029">
    <property type="entry name" value="Radical_SAM"/>
    <property type="match status" value="1"/>
</dbReference>
<dbReference type="InterPro" id="IPR007197">
    <property type="entry name" value="rSAM"/>
</dbReference>
<dbReference type="Gene3D" id="3.80.30.20">
    <property type="entry name" value="tm_1862 like domain"/>
    <property type="match status" value="1"/>
</dbReference>
<evidence type="ECO:0000313" key="6">
    <source>
        <dbReference type="Proteomes" id="UP000484547"/>
    </source>
</evidence>
<reference evidence="5 6" key="1">
    <citation type="journal article" date="2019" name="Nat. Med.">
        <title>A library of human gut bacterial isolates paired with longitudinal multiomics data enables mechanistic microbiome research.</title>
        <authorList>
            <person name="Poyet M."/>
            <person name="Groussin M."/>
            <person name="Gibbons S.M."/>
            <person name="Avila-Pacheco J."/>
            <person name="Jiang X."/>
            <person name="Kearney S.M."/>
            <person name="Perrotta A.R."/>
            <person name="Berdy B."/>
            <person name="Zhao S."/>
            <person name="Lieberman T.D."/>
            <person name="Swanson P.K."/>
            <person name="Smith M."/>
            <person name="Roesemann S."/>
            <person name="Alexander J.E."/>
            <person name="Rich S.A."/>
            <person name="Livny J."/>
            <person name="Vlamakis H."/>
            <person name="Clish C."/>
            <person name="Bullock K."/>
            <person name="Deik A."/>
            <person name="Scott J."/>
            <person name="Pierce K.A."/>
            <person name="Xavier R.J."/>
            <person name="Alm E.J."/>
        </authorList>
    </citation>
    <scope>NUCLEOTIDE SEQUENCE [LARGE SCALE GENOMIC DNA]</scope>
    <source>
        <strain evidence="3 6">BIOML-A13</strain>
        <strain evidence="4 5">BIOML-A3</strain>
    </source>
</reference>
<dbReference type="InterPro" id="IPR023404">
    <property type="entry name" value="rSAM_horseshoe"/>
</dbReference>
<evidence type="ECO:0000259" key="1">
    <source>
        <dbReference type="PROSITE" id="PS51332"/>
    </source>
</evidence>
<protein>
    <submittedName>
        <fullName evidence="3">Radical SAM protein</fullName>
    </submittedName>
</protein>
<dbReference type="GO" id="GO:0031419">
    <property type="term" value="F:cobalamin binding"/>
    <property type="evidence" value="ECO:0007669"/>
    <property type="project" value="InterPro"/>
</dbReference>
<dbReference type="InterPro" id="IPR006158">
    <property type="entry name" value="Cobalamin-bd"/>
</dbReference>
<dbReference type="GO" id="GO:0003824">
    <property type="term" value="F:catalytic activity"/>
    <property type="evidence" value="ECO:0007669"/>
    <property type="project" value="InterPro"/>
</dbReference>
<dbReference type="Pfam" id="PF19864">
    <property type="entry name" value="Radical_SAM_N2"/>
    <property type="match status" value="1"/>
</dbReference>
<dbReference type="EMBL" id="WNBW01000001">
    <property type="protein sequence ID" value="MTU03221.1"/>
    <property type="molecule type" value="Genomic_DNA"/>
</dbReference>
<evidence type="ECO:0000259" key="2">
    <source>
        <dbReference type="PROSITE" id="PS51918"/>
    </source>
</evidence>
<dbReference type="Gene3D" id="3.40.50.280">
    <property type="entry name" value="Cobalamin-binding domain"/>
    <property type="match status" value="1"/>
</dbReference>
<accession>A0A7X2XEQ3</accession>
<dbReference type="AlphaFoldDB" id="A0A7X2XEQ3"/>
<dbReference type="Proteomes" id="UP000484547">
    <property type="component" value="Unassembled WGS sequence"/>
</dbReference>